<organism evidence="5">
    <name type="scientific">Gasterosteus aculeatus</name>
    <name type="common">Three-spined stickleback</name>
    <dbReference type="NCBI Taxonomy" id="69293"/>
    <lineage>
        <taxon>Eukaryota</taxon>
        <taxon>Metazoa</taxon>
        <taxon>Chordata</taxon>
        <taxon>Craniata</taxon>
        <taxon>Vertebrata</taxon>
        <taxon>Euteleostomi</taxon>
        <taxon>Actinopterygii</taxon>
        <taxon>Neopterygii</taxon>
        <taxon>Teleostei</taxon>
        <taxon>Neoteleostei</taxon>
        <taxon>Acanthomorphata</taxon>
        <taxon>Eupercaria</taxon>
        <taxon>Perciformes</taxon>
        <taxon>Cottioidei</taxon>
        <taxon>Gasterosteales</taxon>
        <taxon>Gasterosteidae</taxon>
        <taxon>Gasterosteus</taxon>
    </lineage>
</organism>
<dbReference type="GO" id="GO:0030198">
    <property type="term" value="P:extracellular matrix organization"/>
    <property type="evidence" value="ECO:0007669"/>
    <property type="project" value="TreeGrafter"/>
</dbReference>
<dbReference type="SUPFAM" id="SSF49899">
    <property type="entry name" value="Concanavalin A-like lectins/glucanases"/>
    <property type="match status" value="1"/>
</dbReference>
<feature type="compositionally biased region" description="Basic and acidic residues" evidence="3">
    <location>
        <begin position="583"/>
        <end position="594"/>
    </location>
</feature>
<dbReference type="Ensembl" id="ENSGACT00000021245.1">
    <property type="protein sequence ID" value="ENSGACP00000021204.1"/>
    <property type="gene ID" value="ENSGACG00000016062.1"/>
</dbReference>
<protein>
    <recommendedName>
        <fullName evidence="4">Thrombospondin-like N-terminal domain-containing protein</fullName>
    </recommendedName>
</protein>
<dbReference type="GO" id="GO:0005615">
    <property type="term" value="C:extracellular space"/>
    <property type="evidence" value="ECO:0007669"/>
    <property type="project" value="TreeGrafter"/>
</dbReference>
<evidence type="ECO:0000256" key="3">
    <source>
        <dbReference type="SAM" id="MobiDB-lite"/>
    </source>
</evidence>
<dbReference type="Pfam" id="PF01391">
    <property type="entry name" value="Collagen"/>
    <property type="match status" value="2"/>
</dbReference>
<feature type="compositionally biased region" description="Low complexity" evidence="3">
    <location>
        <begin position="495"/>
        <end position="526"/>
    </location>
</feature>
<dbReference type="InterPro" id="IPR048287">
    <property type="entry name" value="TSPN-like_N"/>
</dbReference>
<proteinExistence type="predicted"/>
<dbReference type="PRINTS" id="PR01217">
    <property type="entry name" value="PRICHEXTENSN"/>
</dbReference>
<feature type="compositionally biased region" description="Low complexity" evidence="3">
    <location>
        <begin position="372"/>
        <end position="395"/>
    </location>
</feature>
<dbReference type="InterPro" id="IPR050149">
    <property type="entry name" value="Collagen_superfamily"/>
</dbReference>
<feature type="compositionally biased region" description="Low complexity" evidence="3">
    <location>
        <begin position="419"/>
        <end position="455"/>
    </location>
</feature>
<dbReference type="SMART" id="SM00210">
    <property type="entry name" value="TSPN"/>
    <property type="match status" value="1"/>
</dbReference>
<dbReference type="InterPro" id="IPR008160">
    <property type="entry name" value="Collagen"/>
</dbReference>
<reference evidence="5" key="1">
    <citation type="submission" date="2006-01" db="EMBL/GenBank/DDBJ databases">
        <authorList>
            <person name="Lindblad-Toh K."/>
            <person name="Mauceli E."/>
            <person name="Grabherr M."/>
            <person name="Chang J.L."/>
            <person name="Lander E.S."/>
        </authorList>
    </citation>
    <scope>NUCLEOTIDE SEQUENCE [LARGE SCALE GENOMIC DNA]</scope>
</reference>
<dbReference type="GO" id="GO:0030020">
    <property type="term" value="F:extracellular matrix structural constituent conferring tensile strength"/>
    <property type="evidence" value="ECO:0007669"/>
    <property type="project" value="TreeGrafter"/>
</dbReference>
<dbReference type="AlphaFoldDB" id="G3PUB7"/>
<sequence length="602" mass="62901">LKGEKPSRSVPAGVIPFRSGIILNQRAHIETPLRSVFPAAIWSNLALVLSVRSHRVNSAFLFTLLSGRRKLLLGLQLAPGHLVLHTGPNTSVALPYEPHDGQWHQLGVGINGQRVTLYASCGEQSVHADFGWDSEEGLAQELHGSFLLGRTSQQQASAHFEGAICQFDLVPSAQAAHNYCRYIKKQCREADTYRPNLPPLLPIIPREANTTATPATHRRVGSDTPRKTPGKGLAKSVAAAASAVRQVAPTQTIKPGHGVVPTPLLGTPTPSTVQLGLVSPPPKARTETVTAPLSTRVPPTKPPNPTPTNSKDSNHKPSKPKPTPPKPTPRNSPKKAFAATNNKKKPSNPATTTPKPSKIKPVSALLEQGALPKKTQPTTAKKPSPKPKVTPSKATLPKPKTNSVTVVTSKPTVYKGNPKSTSISQTTNSKNSKSVNKQVVKPTKQAKTTKATVTPRPTRSSYNAVTPPATDGFLSWEVPPTQFSLLAGPLGQKGEAGPPGLSGPPGKLGLPGKKGPRGAAGPHGNPGRPGPPGLKGRKGDPGVSSGPAPKGEKGLPGPVGPLGPKGVRGFIGIPGLFGLPGPDGERGIPGEPGKRGKMGRPV</sequence>
<dbReference type="InterPro" id="IPR013320">
    <property type="entry name" value="ConA-like_dom_sf"/>
</dbReference>
<feature type="compositionally biased region" description="Low complexity" evidence="3">
    <location>
        <begin position="331"/>
        <end position="341"/>
    </location>
</feature>
<dbReference type="PANTHER" id="PTHR24023">
    <property type="entry name" value="COLLAGEN ALPHA"/>
    <property type="match status" value="1"/>
</dbReference>
<keyword evidence="2" id="KW-0677">Repeat</keyword>
<feature type="region of interest" description="Disordered" evidence="3">
    <location>
        <begin position="198"/>
        <end position="234"/>
    </location>
</feature>
<feature type="region of interest" description="Disordered" evidence="3">
    <location>
        <begin position="246"/>
        <end position="602"/>
    </location>
</feature>
<dbReference type="GO" id="GO:0031012">
    <property type="term" value="C:extracellular matrix"/>
    <property type="evidence" value="ECO:0007669"/>
    <property type="project" value="TreeGrafter"/>
</dbReference>
<feature type="compositionally biased region" description="Low complexity" evidence="3">
    <location>
        <begin position="258"/>
        <end position="273"/>
    </location>
</feature>
<dbReference type="PANTHER" id="PTHR24023:SF1112">
    <property type="entry name" value="COL_CUTICLE_N DOMAIN-CONTAINING PROTEIN-RELATED"/>
    <property type="match status" value="1"/>
</dbReference>
<keyword evidence="1" id="KW-0732">Signal</keyword>
<feature type="compositionally biased region" description="Polar residues" evidence="3">
    <location>
        <begin position="400"/>
        <end position="411"/>
    </location>
</feature>
<reference evidence="5" key="2">
    <citation type="submission" date="2024-04" db="UniProtKB">
        <authorList>
            <consortium name="Ensembl"/>
        </authorList>
    </citation>
    <scope>IDENTIFICATION</scope>
</reference>
<evidence type="ECO:0000313" key="5">
    <source>
        <dbReference type="Ensembl" id="ENSGACP00000021204.1"/>
    </source>
</evidence>
<evidence type="ECO:0000256" key="1">
    <source>
        <dbReference type="ARBA" id="ARBA00022729"/>
    </source>
</evidence>
<evidence type="ECO:0000259" key="4">
    <source>
        <dbReference type="SMART" id="SM00210"/>
    </source>
</evidence>
<dbReference type="Bgee" id="ENSGACG00000016062">
    <property type="expression patterns" value="Expressed in camera-type eye and 1 other cell type or tissue"/>
</dbReference>
<accession>G3PUB7</accession>
<dbReference type="Gene3D" id="2.60.120.200">
    <property type="match status" value="1"/>
</dbReference>
<evidence type="ECO:0000256" key="2">
    <source>
        <dbReference type="ARBA" id="ARBA00022737"/>
    </source>
</evidence>
<feature type="compositionally biased region" description="Low complexity" evidence="3">
    <location>
        <begin position="562"/>
        <end position="582"/>
    </location>
</feature>
<feature type="compositionally biased region" description="Pro residues" evidence="3">
    <location>
        <begin position="320"/>
        <end position="330"/>
    </location>
</feature>
<feature type="domain" description="Thrombospondin-like N-terminal" evidence="4">
    <location>
        <begin position="12"/>
        <end position="173"/>
    </location>
</feature>
<name>G3PUB7_GASAC</name>